<comment type="caution">
    <text evidence="1">The sequence shown here is derived from an EMBL/GenBank/DDBJ whole genome shotgun (WGS) entry which is preliminary data.</text>
</comment>
<evidence type="ECO:0000313" key="2">
    <source>
        <dbReference type="Proteomes" id="UP000051861"/>
    </source>
</evidence>
<dbReference type="AlphaFoldDB" id="A0A0S7XLT7"/>
<gene>
    <name evidence="1" type="ORF">AMJ44_14425</name>
</gene>
<dbReference type="Proteomes" id="UP000051861">
    <property type="component" value="Unassembled WGS sequence"/>
</dbReference>
<dbReference type="EMBL" id="LIZX01000235">
    <property type="protein sequence ID" value="KPJ63453.1"/>
    <property type="molecule type" value="Genomic_DNA"/>
</dbReference>
<sequence length="71" mass="8558">MTKQDICEPVTKLWTISKYPKKCPAGRHHFKLDQLRSSVKEKRKKDFMWRPPHFLFSQLTNPERLPGFIYP</sequence>
<accession>A0A0S7XLT7</accession>
<proteinExistence type="predicted"/>
<reference evidence="1 2" key="1">
    <citation type="journal article" date="2015" name="Microbiome">
        <title>Genomic resolution of linkages in carbon, nitrogen, and sulfur cycling among widespread estuary sediment bacteria.</title>
        <authorList>
            <person name="Baker B.J."/>
            <person name="Lazar C.S."/>
            <person name="Teske A.P."/>
            <person name="Dick G.J."/>
        </authorList>
    </citation>
    <scope>NUCLEOTIDE SEQUENCE [LARGE SCALE GENOMIC DNA]</scope>
    <source>
        <strain evidence="1">DG_54_3</strain>
    </source>
</reference>
<evidence type="ECO:0000313" key="1">
    <source>
        <dbReference type="EMBL" id="KPJ63453.1"/>
    </source>
</evidence>
<name>A0A0S7XLT7_UNCSA</name>
<protein>
    <submittedName>
        <fullName evidence="1">Uncharacterized protein</fullName>
    </submittedName>
</protein>
<organism evidence="1 2">
    <name type="scientific">candidate division WOR-1 bacterium DG_54_3</name>
    <dbReference type="NCBI Taxonomy" id="1703775"/>
    <lineage>
        <taxon>Bacteria</taxon>
        <taxon>Bacillati</taxon>
        <taxon>Saganbacteria</taxon>
    </lineage>
</organism>